<dbReference type="GO" id="GO:0016779">
    <property type="term" value="F:nucleotidyltransferase activity"/>
    <property type="evidence" value="ECO:0007669"/>
    <property type="project" value="UniProtKB-ARBA"/>
</dbReference>
<dbReference type="Gene3D" id="3.90.550.10">
    <property type="entry name" value="Spore Coat Polysaccharide Biosynthesis Protein SpsA, Chain A"/>
    <property type="match status" value="1"/>
</dbReference>
<dbReference type="CDD" id="cd04182">
    <property type="entry name" value="GT_2_like_f"/>
    <property type="match status" value="1"/>
</dbReference>
<keyword evidence="3" id="KW-1185">Reference proteome</keyword>
<gene>
    <name evidence="2" type="ORF">EQG79_22665</name>
</gene>
<dbReference type="SUPFAM" id="SSF53448">
    <property type="entry name" value="Nucleotide-diphospho-sugar transferases"/>
    <property type="match status" value="1"/>
</dbReference>
<dbReference type="RefSeq" id="WP_077922346.1">
    <property type="nucleotide sequence ID" value="NZ_SBLB01000007.1"/>
</dbReference>
<evidence type="ECO:0000259" key="1">
    <source>
        <dbReference type="Pfam" id="PF12804"/>
    </source>
</evidence>
<evidence type="ECO:0000313" key="2">
    <source>
        <dbReference type="EMBL" id="RYC67517.1"/>
    </source>
</evidence>
<sequence length="196" mass="20957">MIVATLLLAAGSSSRLGQPKQLVQYEGQSLVRRMATMALSVPTAPVVVVIGANADLVRAELTDVPVQTVVNAAWTEGMGSSLRTGLTALADQPIDAFLVMLTDQPYVTPDLLRQLISTHQETGKGIVACQYGEADHLGVPALFDRHYLPVFQQLTGDAGARKLIRQHTDDCAIVSFPLGAIDLDTPQDLAAWQCPP</sequence>
<protein>
    <submittedName>
        <fullName evidence="2">Nucleotidyltransferase family protein</fullName>
    </submittedName>
</protein>
<organism evidence="2 3">
    <name type="scientific">Spirosoma sordidisoli</name>
    <dbReference type="NCBI Taxonomy" id="2502893"/>
    <lineage>
        <taxon>Bacteria</taxon>
        <taxon>Pseudomonadati</taxon>
        <taxon>Bacteroidota</taxon>
        <taxon>Cytophagia</taxon>
        <taxon>Cytophagales</taxon>
        <taxon>Cytophagaceae</taxon>
        <taxon>Spirosoma</taxon>
    </lineage>
</organism>
<feature type="domain" description="MobA-like NTP transferase" evidence="1">
    <location>
        <begin position="6"/>
        <end position="169"/>
    </location>
</feature>
<dbReference type="PANTHER" id="PTHR43777:SF1">
    <property type="entry name" value="MOLYBDENUM COFACTOR CYTIDYLYLTRANSFERASE"/>
    <property type="match status" value="1"/>
</dbReference>
<dbReference type="Pfam" id="PF12804">
    <property type="entry name" value="NTP_transf_3"/>
    <property type="match status" value="1"/>
</dbReference>
<comment type="caution">
    <text evidence="2">The sequence shown here is derived from an EMBL/GenBank/DDBJ whole genome shotgun (WGS) entry which is preliminary data.</text>
</comment>
<proteinExistence type="predicted"/>
<dbReference type="InterPro" id="IPR029044">
    <property type="entry name" value="Nucleotide-diphossugar_trans"/>
</dbReference>
<dbReference type="Proteomes" id="UP000290407">
    <property type="component" value="Unassembled WGS sequence"/>
</dbReference>
<name>A0A4Q2UEE3_9BACT</name>
<dbReference type="AlphaFoldDB" id="A0A4Q2UEE3"/>
<reference evidence="2 3" key="1">
    <citation type="submission" date="2019-01" db="EMBL/GenBank/DDBJ databases">
        <title>Spirosoma flava sp. nov., a propanil-degrading bacterium isolated from herbicide-contaminated soil.</title>
        <authorList>
            <person name="Zhang L."/>
            <person name="Jiang J.-D."/>
        </authorList>
    </citation>
    <scope>NUCLEOTIDE SEQUENCE [LARGE SCALE GENOMIC DNA]</scope>
    <source>
        <strain evidence="2 3">TY50</strain>
    </source>
</reference>
<dbReference type="InterPro" id="IPR025877">
    <property type="entry name" value="MobA-like_NTP_Trfase"/>
</dbReference>
<accession>A0A4Q2UEE3</accession>
<keyword evidence="2" id="KW-0808">Transferase</keyword>
<dbReference type="PANTHER" id="PTHR43777">
    <property type="entry name" value="MOLYBDENUM COFACTOR CYTIDYLYLTRANSFERASE"/>
    <property type="match status" value="1"/>
</dbReference>
<dbReference type="EMBL" id="SBLB01000007">
    <property type="protein sequence ID" value="RYC67517.1"/>
    <property type="molecule type" value="Genomic_DNA"/>
</dbReference>
<evidence type="ECO:0000313" key="3">
    <source>
        <dbReference type="Proteomes" id="UP000290407"/>
    </source>
</evidence>